<dbReference type="STRING" id="339866.GCA_001418255_00602"/>
<dbReference type="InterPro" id="IPR036388">
    <property type="entry name" value="WH-like_DNA-bd_sf"/>
</dbReference>
<dbReference type="Pfam" id="PF00486">
    <property type="entry name" value="Trans_reg_C"/>
    <property type="match status" value="1"/>
</dbReference>
<gene>
    <name evidence="10" type="ORF">Ga0061069_10278</name>
</gene>
<keyword evidence="1 6" id="KW-0597">Phosphoprotein</keyword>
<dbReference type="SMART" id="SM00448">
    <property type="entry name" value="REC"/>
    <property type="match status" value="1"/>
</dbReference>
<evidence type="ECO:0000256" key="4">
    <source>
        <dbReference type="ARBA" id="ARBA00023125"/>
    </source>
</evidence>
<protein>
    <submittedName>
        <fullName evidence="10">Two component transcriptional regulator, winged helix family</fullName>
    </submittedName>
</protein>
<dbReference type="Gene3D" id="1.10.10.10">
    <property type="entry name" value="Winged helix-like DNA-binding domain superfamily/Winged helix DNA-binding domain"/>
    <property type="match status" value="1"/>
</dbReference>
<dbReference type="RefSeq" id="WP_055449554.1">
    <property type="nucleotide sequence ID" value="NZ_CYHF01000002.1"/>
</dbReference>
<evidence type="ECO:0000313" key="11">
    <source>
        <dbReference type="Proteomes" id="UP000183649"/>
    </source>
</evidence>
<feature type="modified residue" description="4-aspartylphosphate" evidence="6">
    <location>
        <position position="51"/>
    </location>
</feature>
<dbReference type="GO" id="GO:0005829">
    <property type="term" value="C:cytosol"/>
    <property type="evidence" value="ECO:0007669"/>
    <property type="project" value="TreeGrafter"/>
</dbReference>
<dbReference type="InterPro" id="IPR039420">
    <property type="entry name" value="WalR-like"/>
</dbReference>
<proteinExistence type="predicted"/>
<dbReference type="InterPro" id="IPR011006">
    <property type="entry name" value="CheY-like_superfamily"/>
</dbReference>
<dbReference type="InterPro" id="IPR001789">
    <property type="entry name" value="Sig_transdc_resp-reg_receiver"/>
</dbReference>
<keyword evidence="11" id="KW-1185">Reference proteome</keyword>
<keyword evidence="2" id="KW-0902">Two-component regulatory system</keyword>
<dbReference type="EMBL" id="CYHF01000002">
    <property type="protein sequence ID" value="CUA94413.1"/>
    <property type="molecule type" value="Genomic_DNA"/>
</dbReference>
<dbReference type="Pfam" id="PF00072">
    <property type="entry name" value="Response_reg"/>
    <property type="match status" value="1"/>
</dbReference>
<evidence type="ECO:0000256" key="7">
    <source>
        <dbReference type="PROSITE-ProRule" id="PRU01091"/>
    </source>
</evidence>
<keyword evidence="3" id="KW-0805">Transcription regulation</keyword>
<evidence type="ECO:0000256" key="3">
    <source>
        <dbReference type="ARBA" id="ARBA00023015"/>
    </source>
</evidence>
<keyword evidence="5" id="KW-0804">Transcription</keyword>
<feature type="domain" description="Response regulatory" evidence="8">
    <location>
        <begin position="2"/>
        <end position="116"/>
    </location>
</feature>
<dbReference type="Gene3D" id="3.40.50.2300">
    <property type="match status" value="1"/>
</dbReference>
<dbReference type="AlphaFoldDB" id="A0A0K6HUF3"/>
<evidence type="ECO:0000259" key="8">
    <source>
        <dbReference type="PROSITE" id="PS50110"/>
    </source>
</evidence>
<feature type="DNA-binding region" description="OmpR/PhoB-type" evidence="7">
    <location>
        <begin position="124"/>
        <end position="218"/>
    </location>
</feature>
<name>A0A0K6HUF3_9BURK</name>
<reference evidence="11" key="1">
    <citation type="submission" date="2015-08" db="EMBL/GenBank/DDBJ databases">
        <authorList>
            <person name="Varghese N."/>
        </authorList>
    </citation>
    <scope>NUCLEOTIDE SEQUENCE [LARGE SCALE GENOMIC DNA]</scope>
    <source>
        <strain evidence="11">DSM 18181</strain>
    </source>
</reference>
<dbReference type="PROSITE" id="PS51755">
    <property type="entry name" value="OMPR_PHOB"/>
    <property type="match status" value="1"/>
</dbReference>
<dbReference type="Gene3D" id="6.10.250.690">
    <property type="match status" value="1"/>
</dbReference>
<dbReference type="GO" id="GO:0006355">
    <property type="term" value="P:regulation of DNA-templated transcription"/>
    <property type="evidence" value="ECO:0007669"/>
    <property type="project" value="InterPro"/>
</dbReference>
<feature type="domain" description="OmpR/PhoB-type" evidence="9">
    <location>
        <begin position="124"/>
        <end position="218"/>
    </location>
</feature>
<accession>A0A0K6HUF3</accession>
<evidence type="ECO:0000256" key="1">
    <source>
        <dbReference type="ARBA" id="ARBA00022553"/>
    </source>
</evidence>
<dbReference type="SUPFAM" id="SSF52172">
    <property type="entry name" value="CheY-like"/>
    <property type="match status" value="1"/>
</dbReference>
<sequence length="240" mass="26031">MRLLLVEDDMMIGESVLDALRGEGYAVDWVRDGALADTALRTERYDLVLLDLGLPKMDGIAVLKALRARRETTPVLIATARDAVPARIAGLDAGADDYVLKPYDLDELSARIRALLRRAAGRAEPVFAYGRISLNPATHEALLDGEPVALSQREWAVLEALIARPGMILSRTQLEEKLYSWKDEISSNAVEVYVHSLRKKLGPDLIRNIRGMGYMIAKEPAAATRHDGGGDGGDGGGGGE</sequence>
<organism evidence="10 11">
    <name type="scientific">Thiomonas bhubaneswarensis</name>
    <dbReference type="NCBI Taxonomy" id="339866"/>
    <lineage>
        <taxon>Bacteria</taxon>
        <taxon>Pseudomonadati</taxon>
        <taxon>Pseudomonadota</taxon>
        <taxon>Betaproteobacteria</taxon>
        <taxon>Burkholderiales</taxon>
        <taxon>Thiomonas</taxon>
    </lineage>
</organism>
<evidence type="ECO:0000256" key="6">
    <source>
        <dbReference type="PROSITE-ProRule" id="PRU00169"/>
    </source>
</evidence>
<dbReference type="PROSITE" id="PS50110">
    <property type="entry name" value="RESPONSE_REGULATORY"/>
    <property type="match status" value="1"/>
</dbReference>
<dbReference type="PANTHER" id="PTHR48111:SF67">
    <property type="entry name" value="TRANSCRIPTIONAL REGULATORY PROTEIN TCTD"/>
    <property type="match status" value="1"/>
</dbReference>
<evidence type="ECO:0000256" key="5">
    <source>
        <dbReference type="ARBA" id="ARBA00023163"/>
    </source>
</evidence>
<evidence type="ECO:0000256" key="2">
    <source>
        <dbReference type="ARBA" id="ARBA00023012"/>
    </source>
</evidence>
<dbReference type="FunFam" id="3.40.50.2300:FF:000002">
    <property type="entry name" value="DNA-binding response regulator PhoP"/>
    <property type="match status" value="1"/>
</dbReference>
<dbReference type="InterPro" id="IPR001867">
    <property type="entry name" value="OmpR/PhoB-type_DNA-bd"/>
</dbReference>
<dbReference type="GO" id="GO:0000976">
    <property type="term" value="F:transcription cis-regulatory region binding"/>
    <property type="evidence" value="ECO:0007669"/>
    <property type="project" value="TreeGrafter"/>
</dbReference>
<evidence type="ECO:0000259" key="9">
    <source>
        <dbReference type="PROSITE" id="PS51755"/>
    </source>
</evidence>
<keyword evidence="4 7" id="KW-0238">DNA-binding</keyword>
<evidence type="ECO:0000313" key="10">
    <source>
        <dbReference type="EMBL" id="CUA94413.1"/>
    </source>
</evidence>
<dbReference type="CDD" id="cd00383">
    <property type="entry name" value="trans_reg_C"/>
    <property type="match status" value="1"/>
</dbReference>
<dbReference type="SMART" id="SM00862">
    <property type="entry name" value="Trans_reg_C"/>
    <property type="match status" value="1"/>
</dbReference>
<dbReference type="GO" id="GO:0000156">
    <property type="term" value="F:phosphorelay response regulator activity"/>
    <property type="evidence" value="ECO:0007669"/>
    <property type="project" value="TreeGrafter"/>
</dbReference>
<dbReference type="OrthoDB" id="9802426at2"/>
<dbReference type="PANTHER" id="PTHR48111">
    <property type="entry name" value="REGULATOR OF RPOS"/>
    <property type="match status" value="1"/>
</dbReference>
<dbReference type="GO" id="GO:0032993">
    <property type="term" value="C:protein-DNA complex"/>
    <property type="evidence" value="ECO:0007669"/>
    <property type="project" value="TreeGrafter"/>
</dbReference>
<dbReference type="Proteomes" id="UP000183649">
    <property type="component" value="Unassembled WGS sequence"/>
</dbReference>
<dbReference type="CDD" id="cd17624">
    <property type="entry name" value="REC_OmpR_PmrA-like"/>
    <property type="match status" value="1"/>
</dbReference>